<feature type="transmembrane region" description="Helical" evidence="9">
    <location>
        <begin position="294"/>
        <end position="318"/>
    </location>
</feature>
<feature type="domain" description="Cation/H+ exchanger transmembrane" evidence="10">
    <location>
        <begin position="13"/>
        <end position="359"/>
    </location>
</feature>
<dbReference type="Pfam" id="PF00999">
    <property type="entry name" value="Na_H_Exchanger"/>
    <property type="match status" value="1"/>
</dbReference>
<feature type="transmembrane region" description="Helical" evidence="9">
    <location>
        <begin position="368"/>
        <end position="389"/>
    </location>
</feature>
<dbReference type="Pfam" id="PF02254">
    <property type="entry name" value="TrkA_N"/>
    <property type="match status" value="1"/>
</dbReference>
<evidence type="ECO:0000256" key="2">
    <source>
        <dbReference type="ARBA" id="ARBA00022448"/>
    </source>
</evidence>
<evidence type="ECO:0000256" key="1">
    <source>
        <dbReference type="ARBA" id="ARBA00004651"/>
    </source>
</evidence>
<feature type="transmembrane region" description="Helical" evidence="9">
    <location>
        <begin position="270"/>
        <end position="288"/>
    </location>
</feature>
<evidence type="ECO:0000313" key="13">
    <source>
        <dbReference type="Proteomes" id="UP000598633"/>
    </source>
</evidence>
<feature type="transmembrane region" description="Helical" evidence="9">
    <location>
        <begin position="29"/>
        <end position="47"/>
    </location>
</feature>
<evidence type="ECO:0000256" key="7">
    <source>
        <dbReference type="ARBA" id="ARBA00023065"/>
    </source>
</evidence>
<dbReference type="GO" id="GO:0015297">
    <property type="term" value="F:antiporter activity"/>
    <property type="evidence" value="ECO:0007669"/>
    <property type="project" value="UniProtKB-KW"/>
</dbReference>
<feature type="transmembrane region" description="Helical" evidence="9">
    <location>
        <begin position="330"/>
        <end position="348"/>
    </location>
</feature>
<protein>
    <submittedName>
        <fullName evidence="12">Cation:proton antiporter</fullName>
    </submittedName>
</protein>
<evidence type="ECO:0000259" key="11">
    <source>
        <dbReference type="Pfam" id="PF02254"/>
    </source>
</evidence>
<feature type="transmembrane region" description="Helical" evidence="9">
    <location>
        <begin position="116"/>
        <end position="137"/>
    </location>
</feature>
<proteinExistence type="predicted"/>
<evidence type="ECO:0000259" key="10">
    <source>
        <dbReference type="Pfam" id="PF00999"/>
    </source>
</evidence>
<comment type="subcellular location">
    <subcellularLocation>
        <location evidence="1">Cell membrane</location>
        <topology evidence="1">Multi-pass membrane protein</topology>
    </subcellularLocation>
</comment>
<gene>
    <name evidence="12" type="ORF">IFJ97_05680</name>
</gene>
<name>A0A8J6Y750_9BACT</name>
<dbReference type="GO" id="GO:0006813">
    <property type="term" value="P:potassium ion transport"/>
    <property type="evidence" value="ECO:0007669"/>
    <property type="project" value="InterPro"/>
</dbReference>
<keyword evidence="2" id="KW-0813">Transport</keyword>
<feature type="transmembrane region" description="Helical" evidence="9">
    <location>
        <begin position="6"/>
        <end position="22"/>
    </location>
</feature>
<reference evidence="12 13" key="1">
    <citation type="submission" date="2020-08" db="EMBL/GenBank/DDBJ databases">
        <title>Acidobacteriota in marine sediments use diverse sulfur dissimilation pathways.</title>
        <authorList>
            <person name="Wasmund K."/>
        </authorList>
    </citation>
    <scope>NUCLEOTIDE SEQUENCE [LARGE SCALE GENOMIC DNA]</scope>
    <source>
        <strain evidence="12">MAG AM3-A</strain>
    </source>
</reference>
<sequence length="626" mass="66257">MDTILTTLVAAVALGIAGQIIAERFQLPAILPLLVFGILCGPFGLGLVHPEALGDALEAFIHLGVAIILFEGGLSLDPQRLVKVGAAVRNLLTIGVVVTGIGAAALAHWIVDMPWATAALFGAIVTVTGPTVIVPLLRHMIAPREVKTILLSEGLIVDPIGAILAYIVLQWIQRAGIPFRALTGELLMLAATGIVLGFAAGALAKLILRTRVVGGELRNLSVLALLMVCYLVSEHQAPQSGMLAAVVMGFTISAAELPDLVSVRAFKGQLTTLIISMLFILLAAQLDLGTVIALGWSGLAVAVGLIILVRPLAVALSIWSGQLDLRGRTVIALTAPRGIVAAAVASLAAHEMGKVGIGGAIEMEGLVYLSILATGTWSTVGALVLPRILGYTSDPARRRAVVVGANALTQTLAQVLSTNGRTTITVDASAWRLDRFRQAGLSTGIGDARDVATYEEAGVERDSLVIAGTTNDELNLLVAELVRTEFGVEHPAVAMQRPPDDLGRRSRAWIDVLGGMGVDVPKWIRRIENRRASELTIDPKSADAVAALRAVEKEFNDSVIRLVAFVKNEPVFEVGDARLGQRDRLILLVKEGRPFEILEPYDMSNLEVTNETEKLAADNEPGAETP</sequence>
<dbReference type="Proteomes" id="UP000598633">
    <property type="component" value="Unassembled WGS sequence"/>
</dbReference>
<keyword evidence="4" id="KW-1003">Cell membrane</keyword>
<evidence type="ECO:0000313" key="12">
    <source>
        <dbReference type="EMBL" id="MBD3870834.1"/>
    </source>
</evidence>
<evidence type="ECO:0000256" key="4">
    <source>
        <dbReference type="ARBA" id="ARBA00022475"/>
    </source>
</evidence>
<dbReference type="GO" id="GO:1902600">
    <property type="term" value="P:proton transmembrane transport"/>
    <property type="evidence" value="ECO:0007669"/>
    <property type="project" value="InterPro"/>
</dbReference>
<keyword evidence="7" id="KW-0406">Ion transport</keyword>
<feature type="transmembrane region" description="Helical" evidence="9">
    <location>
        <begin position="149"/>
        <end position="172"/>
    </location>
</feature>
<comment type="caution">
    <text evidence="12">The sequence shown here is derived from an EMBL/GenBank/DDBJ whole genome shotgun (WGS) entry which is preliminary data.</text>
</comment>
<evidence type="ECO:0000256" key="6">
    <source>
        <dbReference type="ARBA" id="ARBA00022989"/>
    </source>
</evidence>
<accession>A0A8J6Y750</accession>
<feature type="transmembrane region" description="Helical" evidence="9">
    <location>
        <begin position="187"/>
        <end position="208"/>
    </location>
</feature>
<dbReference type="PANTHER" id="PTHR32507:SF0">
    <property type="entry name" value="NA(+)_H(+) ANTIPORTER 2-RELATED"/>
    <property type="match status" value="1"/>
</dbReference>
<dbReference type="AlphaFoldDB" id="A0A8J6Y750"/>
<dbReference type="Gene3D" id="1.20.1530.20">
    <property type="match status" value="1"/>
</dbReference>
<dbReference type="InterPro" id="IPR003148">
    <property type="entry name" value="RCK_N"/>
</dbReference>
<dbReference type="InterPro" id="IPR038770">
    <property type="entry name" value="Na+/solute_symporter_sf"/>
</dbReference>
<keyword evidence="6 9" id="KW-1133">Transmembrane helix</keyword>
<evidence type="ECO:0000256" key="5">
    <source>
        <dbReference type="ARBA" id="ARBA00022692"/>
    </source>
</evidence>
<keyword evidence="3" id="KW-0050">Antiport</keyword>
<evidence type="ECO:0000256" key="3">
    <source>
        <dbReference type="ARBA" id="ARBA00022449"/>
    </source>
</evidence>
<dbReference type="GO" id="GO:0005886">
    <property type="term" value="C:plasma membrane"/>
    <property type="evidence" value="ECO:0007669"/>
    <property type="project" value="UniProtKB-SubCell"/>
</dbReference>
<dbReference type="PANTHER" id="PTHR32507">
    <property type="entry name" value="NA(+)/H(+) ANTIPORTER 1"/>
    <property type="match status" value="1"/>
</dbReference>
<dbReference type="EMBL" id="JACXWA010000094">
    <property type="protein sequence ID" value="MBD3870834.1"/>
    <property type="molecule type" value="Genomic_DNA"/>
</dbReference>
<dbReference type="InterPro" id="IPR036291">
    <property type="entry name" value="NAD(P)-bd_dom_sf"/>
</dbReference>
<evidence type="ECO:0000256" key="9">
    <source>
        <dbReference type="SAM" id="Phobius"/>
    </source>
</evidence>
<dbReference type="InterPro" id="IPR006153">
    <property type="entry name" value="Cation/H_exchanger_TM"/>
</dbReference>
<feature type="transmembrane region" description="Helical" evidence="9">
    <location>
        <begin position="88"/>
        <end position="110"/>
    </location>
</feature>
<feature type="transmembrane region" description="Helical" evidence="9">
    <location>
        <begin position="59"/>
        <end position="76"/>
    </location>
</feature>
<keyword evidence="5 9" id="KW-0812">Transmembrane</keyword>
<dbReference type="SUPFAM" id="SSF51735">
    <property type="entry name" value="NAD(P)-binding Rossmann-fold domains"/>
    <property type="match status" value="1"/>
</dbReference>
<evidence type="ECO:0000256" key="8">
    <source>
        <dbReference type="ARBA" id="ARBA00023136"/>
    </source>
</evidence>
<organism evidence="12 13">
    <name type="scientific">Candidatus Sulfomarinibacter kjeldsenii</name>
    <dbReference type="NCBI Taxonomy" id="2885994"/>
    <lineage>
        <taxon>Bacteria</taxon>
        <taxon>Pseudomonadati</taxon>
        <taxon>Acidobacteriota</taxon>
        <taxon>Thermoanaerobaculia</taxon>
        <taxon>Thermoanaerobaculales</taxon>
        <taxon>Candidatus Sulfomarinibacteraceae</taxon>
        <taxon>Candidatus Sulfomarinibacter</taxon>
    </lineage>
</organism>
<dbReference type="Gene3D" id="3.40.50.720">
    <property type="entry name" value="NAD(P)-binding Rossmann-like Domain"/>
    <property type="match status" value="1"/>
</dbReference>
<keyword evidence="8 9" id="KW-0472">Membrane</keyword>
<feature type="domain" description="RCK N-terminal" evidence="11">
    <location>
        <begin position="401"/>
        <end position="490"/>
    </location>
</feature>